<dbReference type="GO" id="GO:0005975">
    <property type="term" value="P:carbohydrate metabolic process"/>
    <property type="evidence" value="ECO:0007669"/>
    <property type="project" value="InterPro"/>
</dbReference>
<keyword evidence="3" id="KW-1185">Reference proteome</keyword>
<dbReference type="SUPFAM" id="SSF51011">
    <property type="entry name" value="Glycosyl hydrolase domain"/>
    <property type="match status" value="1"/>
</dbReference>
<dbReference type="SMART" id="SM00642">
    <property type="entry name" value="Aamy"/>
    <property type="match status" value="1"/>
</dbReference>
<dbReference type="InterPro" id="IPR006047">
    <property type="entry name" value="GH13_cat_dom"/>
</dbReference>
<dbReference type="PANTHER" id="PTHR47786:SF2">
    <property type="entry name" value="GLYCOSYL HYDROLASE FAMILY 13 CATALYTIC DOMAIN-CONTAINING PROTEIN"/>
    <property type="match status" value="1"/>
</dbReference>
<evidence type="ECO:0000259" key="1">
    <source>
        <dbReference type="SMART" id="SM00642"/>
    </source>
</evidence>
<dbReference type="SUPFAM" id="SSF51445">
    <property type="entry name" value="(Trans)glycosidases"/>
    <property type="match status" value="1"/>
</dbReference>
<dbReference type="Gene3D" id="3.20.20.80">
    <property type="entry name" value="Glycosidases"/>
    <property type="match status" value="1"/>
</dbReference>
<comment type="caution">
    <text evidence="2">The sequence shown here is derived from an EMBL/GenBank/DDBJ whole genome shotgun (WGS) entry which is preliminary data.</text>
</comment>
<protein>
    <submittedName>
        <fullName evidence="2">Alpha-amlyase</fullName>
    </submittedName>
</protein>
<dbReference type="InterPro" id="IPR017853">
    <property type="entry name" value="GH"/>
</dbReference>
<evidence type="ECO:0000313" key="3">
    <source>
        <dbReference type="Proteomes" id="UP000233435"/>
    </source>
</evidence>
<accession>A0A2N3HJK4</accession>
<dbReference type="PANTHER" id="PTHR47786">
    <property type="entry name" value="ALPHA-1,4-GLUCAN:MALTOSE-1-PHOSPHATE MALTOSYLTRANSFERASE"/>
    <property type="match status" value="1"/>
</dbReference>
<dbReference type="Gene3D" id="2.60.40.1180">
    <property type="entry name" value="Golgi alpha-mannosidase II"/>
    <property type="match status" value="1"/>
</dbReference>
<dbReference type="PROSITE" id="PS51257">
    <property type="entry name" value="PROKAR_LIPOPROTEIN"/>
    <property type="match status" value="1"/>
</dbReference>
<dbReference type="InterPro" id="IPR013780">
    <property type="entry name" value="Glyco_hydro_b"/>
</dbReference>
<proteinExistence type="predicted"/>
<reference evidence="2 3" key="1">
    <citation type="submission" date="2017-12" db="EMBL/GenBank/DDBJ databases">
        <title>Confluentibacter flavum sp. nov., isolated from the saline lake.</title>
        <authorList>
            <person name="Yu L."/>
        </authorList>
    </citation>
    <scope>NUCLEOTIDE SEQUENCE [LARGE SCALE GENOMIC DNA]</scope>
    <source>
        <strain evidence="2 3">3B</strain>
    </source>
</reference>
<gene>
    <name evidence="2" type="ORF">CSW08_09865</name>
</gene>
<dbReference type="AlphaFoldDB" id="A0A2N3HJK4"/>
<name>A0A2N3HJK4_9FLAO</name>
<dbReference type="OrthoDB" id="9805159at2"/>
<keyword evidence="2" id="KW-0456">Lyase</keyword>
<dbReference type="CDD" id="cd11313">
    <property type="entry name" value="AmyAc_arch_bac_AmyA"/>
    <property type="match status" value="1"/>
</dbReference>
<evidence type="ECO:0000313" key="2">
    <source>
        <dbReference type="EMBL" id="PKQ45074.1"/>
    </source>
</evidence>
<dbReference type="EMBL" id="PJEO01000034">
    <property type="protein sequence ID" value="PKQ45074.1"/>
    <property type="molecule type" value="Genomic_DNA"/>
</dbReference>
<dbReference type="GO" id="GO:0016829">
    <property type="term" value="F:lyase activity"/>
    <property type="evidence" value="ECO:0007669"/>
    <property type="project" value="UniProtKB-KW"/>
</dbReference>
<feature type="domain" description="Glycosyl hydrolase family 13 catalytic" evidence="1">
    <location>
        <begin position="37"/>
        <end position="390"/>
    </location>
</feature>
<organism evidence="2 3">
    <name type="scientific">Confluentibacter flavum</name>
    <dbReference type="NCBI Taxonomy" id="1909700"/>
    <lineage>
        <taxon>Bacteria</taxon>
        <taxon>Pseudomonadati</taxon>
        <taxon>Bacteroidota</taxon>
        <taxon>Flavobacteriia</taxon>
        <taxon>Flavobacteriales</taxon>
        <taxon>Flavobacteriaceae</taxon>
        <taxon>Confluentibacter</taxon>
    </lineage>
</organism>
<sequence length="478" mass="55435">MKKIISLVLIIGFVFYSCKNEQKTEEKRIPTVTEIAPVSPEMMKNAVIYEANIRQYSPEGTFNAFAKDIPVLKELGVKIIWLMPINPISKIKRKATGDKFTSEIEDENERKKYLGSYYSVSDYKAINPEFGTLEDFKNLINKAHENGIYVIVDWVPNHTGWDHPWITAHPDYYTQNDRGDIIDPINPDTGESWGWTDTADLNYDNMNMRKDMISDLTYWVKEANIDGYRMDVAHKVPVDFFETVSTELKKIKPVFMLAEAEQPDLLINAFDMQYGWEAHHIFNKISKGEMTVKDFDDYMVKIDTTLQDDDINMNFVTNHDENSWNGTLKERMPDNKNIFTALTYMMPGMPLIYSGQEYDLNHRLKFFEKDSIPKTKGNYFELLKKLGQLKNSNPALNGGKVAALYERIDTKNDQVLMFERSKGENKVIFIGNFSNNEQTVKDIGLGKMLDYIAAKNLEFNKKDIVLAPWEYRILIRQE</sequence>
<dbReference type="Pfam" id="PF00128">
    <property type="entry name" value="Alpha-amylase"/>
    <property type="match status" value="1"/>
</dbReference>
<dbReference type="Proteomes" id="UP000233435">
    <property type="component" value="Unassembled WGS sequence"/>
</dbReference>